<dbReference type="Proteomes" id="UP001457282">
    <property type="component" value="Unassembled WGS sequence"/>
</dbReference>
<feature type="compositionally biased region" description="Basic and acidic residues" evidence="1">
    <location>
        <begin position="11"/>
        <end position="21"/>
    </location>
</feature>
<name>A0AAW1WVN7_RUBAR</name>
<feature type="region of interest" description="Disordered" evidence="1">
    <location>
        <begin position="1"/>
        <end position="24"/>
    </location>
</feature>
<dbReference type="AlphaFoldDB" id="A0AAW1WVN7"/>
<sequence length="68" mass="8007">MKKQRGQRMIKRSEEEIELGKPSKPSRLNSVGWTSYHQVRLLYLIASMAHKRPRFPVQLHLSAFQPHP</sequence>
<feature type="compositionally biased region" description="Basic residues" evidence="1">
    <location>
        <begin position="1"/>
        <end position="10"/>
    </location>
</feature>
<accession>A0AAW1WVN7</accession>
<evidence type="ECO:0000313" key="3">
    <source>
        <dbReference type="Proteomes" id="UP001457282"/>
    </source>
</evidence>
<proteinExistence type="predicted"/>
<protein>
    <submittedName>
        <fullName evidence="2">Uncharacterized protein</fullName>
    </submittedName>
</protein>
<keyword evidence="3" id="KW-1185">Reference proteome</keyword>
<organism evidence="2 3">
    <name type="scientific">Rubus argutus</name>
    <name type="common">Southern blackberry</name>
    <dbReference type="NCBI Taxonomy" id="59490"/>
    <lineage>
        <taxon>Eukaryota</taxon>
        <taxon>Viridiplantae</taxon>
        <taxon>Streptophyta</taxon>
        <taxon>Embryophyta</taxon>
        <taxon>Tracheophyta</taxon>
        <taxon>Spermatophyta</taxon>
        <taxon>Magnoliopsida</taxon>
        <taxon>eudicotyledons</taxon>
        <taxon>Gunneridae</taxon>
        <taxon>Pentapetalae</taxon>
        <taxon>rosids</taxon>
        <taxon>fabids</taxon>
        <taxon>Rosales</taxon>
        <taxon>Rosaceae</taxon>
        <taxon>Rosoideae</taxon>
        <taxon>Rosoideae incertae sedis</taxon>
        <taxon>Rubus</taxon>
    </lineage>
</organism>
<evidence type="ECO:0000256" key="1">
    <source>
        <dbReference type="SAM" id="MobiDB-lite"/>
    </source>
</evidence>
<gene>
    <name evidence="2" type="ORF">M0R45_024928</name>
</gene>
<reference evidence="2 3" key="1">
    <citation type="journal article" date="2023" name="G3 (Bethesda)">
        <title>A chromosome-length genome assembly and annotation of blackberry (Rubus argutus, cv. 'Hillquist').</title>
        <authorList>
            <person name="Bruna T."/>
            <person name="Aryal R."/>
            <person name="Dudchenko O."/>
            <person name="Sargent D.J."/>
            <person name="Mead D."/>
            <person name="Buti M."/>
            <person name="Cavallini A."/>
            <person name="Hytonen T."/>
            <person name="Andres J."/>
            <person name="Pham M."/>
            <person name="Weisz D."/>
            <person name="Mascagni F."/>
            <person name="Usai G."/>
            <person name="Natali L."/>
            <person name="Bassil N."/>
            <person name="Fernandez G.E."/>
            <person name="Lomsadze A."/>
            <person name="Armour M."/>
            <person name="Olukolu B."/>
            <person name="Poorten T."/>
            <person name="Britton C."/>
            <person name="Davik J."/>
            <person name="Ashrafi H."/>
            <person name="Aiden E.L."/>
            <person name="Borodovsky M."/>
            <person name="Worthington M."/>
        </authorList>
    </citation>
    <scope>NUCLEOTIDE SEQUENCE [LARGE SCALE GENOMIC DNA]</scope>
    <source>
        <strain evidence="2">PI 553951</strain>
    </source>
</reference>
<evidence type="ECO:0000313" key="2">
    <source>
        <dbReference type="EMBL" id="KAK9927761.1"/>
    </source>
</evidence>
<dbReference type="EMBL" id="JBEDUW010000005">
    <property type="protein sequence ID" value="KAK9927761.1"/>
    <property type="molecule type" value="Genomic_DNA"/>
</dbReference>
<comment type="caution">
    <text evidence="2">The sequence shown here is derived from an EMBL/GenBank/DDBJ whole genome shotgun (WGS) entry which is preliminary data.</text>
</comment>